<dbReference type="EMBL" id="CP002299">
    <property type="protein sequence ID" value="ADP78164.1"/>
    <property type="molecule type" value="Genomic_DNA"/>
</dbReference>
<keyword evidence="5 8" id="KW-1133">Transmembrane helix</keyword>
<evidence type="ECO:0000256" key="1">
    <source>
        <dbReference type="ARBA" id="ARBA00004141"/>
    </source>
</evidence>
<dbReference type="InterPro" id="IPR022764">
    <property type="entry name" value="Peptidase_S54_rhomboid_dom"/>
</dbReference>
<keyword evidence="6 8" id="KW-0472">Membrane</keyword>
<feature type="compositionally biased region" description="Low complexity" evidence="7">
    <location>
        <begin position="13"/>
        <end position="26"/>
    </location>
</feature>
<proteinExistence type="inferred from homology"/>
<feature type="transmembrane region" description="Helical" evidence="8">
    <location>
        <begin position="338"/>
        <end position="354"/>
    </location>
</feature>
<dbReference type="HOGENOM" id="CLU_055068_2_1_11"/>
<reference evidence="10 11" key="1">
    <citation type="submission" date="2010-10" db="EMBL/GenBank/DDBJ databases">
        <title>Complete sequence of Frankia sp. EuI1c.</title>
        <authorList>
            <consortium name="US DOE Joint Genome Institute"/>
            <person name="Lucas S."/>
            <person name="Copeland A."/>
            <person name="Lapidus A."/>
            <person name="Cheng J.-F."/>
            <person name="Bruce D."/>
            <person name="Goodwin L."/>
            <person name="Pitluck S."/>
            <person name="Chertkov O."/>
            <person name="Detter J.C."/>
            <person name="Han C."/>
            <person name="Tapia R."/>
            <person name="Land M."/>
            <person name="Hauser L."/>
            <person name="Jeffries C."/>
            <person name="Kyrpides N."/>
            <person name="Ivanova N."/>
            <person name="Mikhailova N."/>
            <person name="Beauchemin N."/>
            <person name="Sen A."/>
            <person name="Sur S.A."/>
            <person name="Gtari M."/>
            <person name="Wall L."/>
            <person name="Tisa L."/>
            <person name="Woyke T."/>
        </authorList>
    </citation>
    <scope>NUCLEOTIDE SEQUENCE [LARGE SCALE GENOMIC DNA]</scope>
    <source>
        <strain evidence="11">DSM 45817 / CECT 9037 / EuI1c</strain>
    </source>
</reference>
<comment type="similarity">
    <text evidence="2">Belongs to the peptidase S54 family.</text>
</comment>
<evidence type="ECO:0000256" key="5">
    <source>
        <dbReference type="ARBA" id="ARBA00022989"/>
    </source>
</evidence>
<dbReference type="Pfam" id="PF01694">
    <property type="entry name" value="Rhomboid"/>
    <property type="match status" value="1"/>
</dbReference>
<dbReference type="GO" id="GO:0016020">
    <property type="term" value="C:membrane"/>
    <property type="evidence" value="ECO:0007669"/>
    <property type="project" value="UniProtKB-SubCell"/>
</dbReference>
<dbReference type="FunCoup" id="E3J3G2">
    <property type="interactions" value="228"/>
</dbReference>
<feature type="domain" description="Peptidase S54 rhomboid" evidence="9">
    <location>
        <begin position="221"/>
        <end position="352"/>
    </location>
</feature>
<feature type="transmembrane region" description="Helical" evidence="8">
    <location>
        <begin position="286"/>
        <end position="303"/>
    </location>
</feature>
<dbReference type="RefSeq" id="WP_013421287.1">
    <property type="nucleotide sequence ID" value="NC_014666.1"/>
</dbReference>
<evidence type="ECO:0000259" key="9">
    <source>
        <dbReference type="Pfam" id="PF01694"/>
    </source>
</evidence>
<evidence type="ECO:0000313" key="11">
    <source>
        <dbReference type="Proteomes" id="UP000002484"/>
    </source>
</evidence>
<sequence>MSVEEPGGPVSGSSEAEPAPSAAPSPWDRPTGAGTPPTMPKQSEPGDSAPGQGHQQGWGAPQQGGSPGQWARDASGMPVWEGPRADEPSGRSTPGPGQPAPGLPAAGGQAGQSNRCYRHPDRDAFVSCQRCGRPICPDCMRPAAVGFHCPEEAAAARTPASPTQFGGRADRDSSGLITKILIGICLVAYVLEGVPGLTGTSHINQFTLDYSLIGVDIAQKHEYWRLVTAAFLHGSVLHIAFNMYALFLLGTQLEAILGRVRYLALFFACAIGGNTLSYVIHDEKAFSYGASTAIFGFFAAYYLIARRLRVNTNQILIVVGINLLITFSISGIDKWGHIGGLATGVVLGLLYAYVPARRVAIQALGTVAVLAILVVAAVLNTQSLTALHTF</sequence>
<evidence type="ECO:0000313" key="10">
    <source>
        <dbReference type="EMBL" id="ADP78164.1"/>
    </source>
</evidence>
<evidence type="ECO:0000256" key="3">
    <source>
        <dbReference type="ARBA" id="ARBA00022692"/>
    </source>
</evidence>
<dbReference type="Proteomes" id="UP000002484">
    <property type="component" value="Chromosome"/>
</dbReference>
<feature type="transmembrane region" description="Helical" evidence="8">
    <location>
        <begin position="361"/>
        <end position="379"/>
    </location>
</feature>
<keyword evidence="11" id="KW-1185">Reference proteome</keyword>
<evidence type="ECO:0000256" key="6">
    <source>
        <dbReference type="ARBA" id="ARBA00023136"/>
    </source>
</evidence>
<dbReference type="GO" id="GO:0004252">
    <property type="term" value="F:serine-type endopeptidase activity"/>
    <property type="evidence" value="ECO:0007669"/>
    <property type="project" value="InterPro"/>
</dbReference>
<dbReference type="AlphaFoldDB" id="E3J3G2"/>
<evidence type="ECO:0000256" key="4">
    <source>
        <dbReference type="ARBA" id="ARBA00022801"/>
    </source>
</evidence>
<dbReference type="PANTHER" id="PTHR43731:SF14">
    <property type="entry name" value="PRESENILIN-ASSOCIATED RHOMBOID-LIKE PROTEIN, MITOCHONDRIAL"/>
    <property type="match status" value="1"/>
</dbReference>
<feature type="region of interest" description="Disordered" evidence="7">
    <location>
        <begin position="1"/>
        <end position="115"/>
    </location>
</feature>
<dbReference type="eggNOG" id="COG0705">
    <property type="taxonomic scope" value="Bacteria"/>
</dbReference>
<organism evidence="10 11">
    <name type="scientific">Pseudofrankia inefficax (strain DSM 45817 / CECT 9037 / DDB 130130 / EuI1c)</name>
    <name type="common">Frankia inefficax</name>
    <dbReference type="NCBI Taxonomy" id="298654"/>
    <lineage>
        <taxon>Bacteria</taxon>
        <taxon>Bacillati</taxon>
        <taxon>Actinomycetota</taxon>
        <taxon>Actinomycetes</taxon>
        <taxon>Frankiales</taxon>
        <taxon>Frankiaceae</taxon>
        <taxon>Pseudofrankia</taxon>
    </lineage>
</organism>
<feature type="transmembrane region" description="Helical" evidence="8">
    <location>
        <begin position="223"/>
        <end position="250"/>
    </location>
</feature>
<dbReference type="STRING" id="298654.FraEuI1c_0076"/>
<evidence type="ECO:0000256" key="7">
    <source>
        <dbReference type="SAM" id="MobiDB-lite"/>
    </source>
</evidence>
<evidence type="ECO:0000256" key="8">
    <source>
        <dbReference type="SAM" id="Phobius"/>
    </source>
</evidence>
<dbReference type="PANTHER" id="PTHR43731">
    <property type="entry name" value="RHOMBOID PROTEASE"/>
    <property type="match status" value="1"/>
</dbReference>
<keyword evidence="4" id="KW-0378">Hydrolase</keyword>
<protein>
    <submittedName>
        <fullName evidence="10">Rhomboid family protein</fullName>
    </submittedName>
</protein>
<comment type="subcellular location">
    <subcellularLocation>
        <location evidence="1">Membrane</location>
        <topology evidence="1">Multi-pass membrane protein</topology>
    </subcellularLocation>
</comment>
<dbReference type="InParanoid" id="E3J3G2"/>
<dbReference type="KEGG" id="fri:FraEuI1c_0076"/>
<feature type="transmembrane region" description="Helical" evidence="8">
    <location>
        <begin position="262"/>
        <end position="280"/>
    </location>
</feature>
<keyword evidence="3 8" id="KW-0812">Transmembrane</keyword>
<dbReference type="InterPro" id="IPR050925">
    <property type="entry name" value="Rhomboid_protease_S54"/>
</dbReference>
<dbReference type="SUPFAM" id="SSF144091">
    <property type="entry name" value="Rhomboid-like"/>
    <property type="match status" value="1"/>
</dbReference>
<feature type="transmembrane region" description="Helical" evidence="8">
    <location>
        <begin position="315"/>
        <end position="332"/>
    </location>
</feature>
<name>E3J3G2_PSEI1</name>
<accession>E3J3G2</accession>
<gene>
    <name evidence="10" type="ordered locus">FraEuI1c_0076</name>
</gene>
<evidence type="ECO:0000256" key="2">
    <source>
        <dbReference type="ARBA" id="ARBA00009045"/>
    </source>
</evidence>
<dbReference type="InterPro" id="IPR035952">
    <property type="entry name" value="Rhomboid-like_sf"/>
</dbReference>
<dbReference type="Gene3D" id="1.20.1540.10">
    <property type="entry name" value="Rhomboid-like"/>
    <property type="match status" value="1"/>
</dbReference>